<protein>
    <submittedName>
        <fullName evidence="2">Fibronectin type-III domain-containing protein</fullName>
    </submittedName>
</protein>
<sequence>MFTPIHLFFCEPTILPIPRGSGATTPLKGIIPNAIPSTSNGNGASPKSISPPVPVQFSQGPLMNPEMIADPNYLAIRNLQQQQANQWNGSKRSSSGYVPIAIPPDTLLHPAQYAAMTGYSILPHSLPPNNNTVIHTGNPYNGLIPGSGPVGDETDYEFEEDERERERLREALASIAAPQIQRIYPKEVEVSWQEIDTSEAAASGGPFPQIDASEFIYEVFVYEGKPQGSPASCHRCEPQTGNVLKIEKLKPNTQYCVNVRATLPERDVTGAFSQPAFFRTLSILHEIPPPPKIGSRGPTWMQVSWKNALNMSLLIKTIVVQYAKAKGEFITFCESSTDQVRITGLEPSSSYRIRIILRTEMGDTEPSQPSYAQTASSNAHQQLPPPPQSQQQGIVQQQPLQQPLQQQQQQQHQHLNGPSSSSMEVKIPPPQINGCFNRSIRLVWTPVYGVQNYILEYCEARSNEFHPIDDRDYTNNGGASVGHLQSNREYYFRLCVATETGQILRSEIISARTRKDHYENSSYQSNQITPNTTTSLSGAAPNTSSSYYDTRENRDRLQIPTQLQKTYIDEKTLELTWRYNGREFDTLIFILEGSIASNENNNQPESSWRICYKGPNTSAIINDITLNLFRVQAMNSRKHTSSTWSEPLFVKRVVQRSKRSIPDSSSSNVAASSTISSTTAASSSSAAPVVVHTPSTCTVPKFFEITWCSMQVQWKLSEALNPETSNNKISLIYELQRVDTEPIIIYSGDQTQYKLENLKPIEHVQVRARAVIVDYSGKRNEGDWSPIGSACTTCTAPSPPVNLRLAVEGPIPTLAWDPPTQLNGANIKSYVLTGTKTPLTGDATEKPILKRFGETSKTELSLGKVEPATHFAIKIIAISKGGESDASEIFEFDSPSTEPEAPQELHIEAISSTELSLSWTPGAENGSPITGYRLLVHELSSESRSASKHLVAQHQISEDITTFVASKLKPETLYELEIVAKNSIGVSESVSMRCETFASPPDPPELSLVQAQSNVLKLKWQPAIASSSSSTVEPCYFYLEKENDFGTFSPVFEGESKMAKIKNLHEDTVHRFRIRSAHAKGIASLMGPWSETYEFSTTRPPPPSVKGSLMVSEVSQSVFQIEWLPVKLVTNDGTDNFVYRLQVVPKPERRNVLEPWKTVYEGTCPSYTLSLSPQSSTARMARVFVVQKLGNNNEELCSAPSAIAQFSSCRTPNESPRKRINKVAASGNSTPSQPSEDDQPTRSPSSVHRANRMNWQRRAKKWINFVRKTFADRNNSAVVLVCAIVLVLIYFMMF</sequence>
<name>A0AC34F9A1_9BILA</name>
<evidence type="ECO:0000313" key="1">
    <source>
        <dbReference type="Proteomes" id="UP000887579"/>
    </source>
</evidence>
<dbReference type="WBParaSite" id="ES5_v2.g13649.t1">
    <property type="protein sequence ID" value="ES5_v2.g13649.t1"/>
    <property type="gene ID" value="ES5_v2.g13649"/>
</dbReference>
<evidence type="ECO:0000313" key="2">
    <source>
        <dbReference type="WBParaSite" id="ES5_v2.g13649.t1"/>
    </source>
</evidence>
<accession>A0AC34F9A1</accession>
<proteinExistence type="predicted"/>
<organism evidence="1 2">
    <name type="scientific">Panagrolaimus sp. ES5</name>
    <dbReference type="NCBI Taxonomy" id="591445"/>
    <lineage>
        <taxon>Eukaryota</taxon>
        <taxon>Metazoa</taxon>
        <taxon>Ecdysozoa</taxon>
        <taxon>Nematoda</taxon>
        <taxon>Chromadorea</taxon>
        <taxon>Rhabditida</taxon>
        <taxon>Tylenchina</taxon>
        <taxon>Panagrolaimomorpha</taxon>
        <taxon>Panagrolaimoidea</taxon>
        <taxon>Panagrolaimidae</taxon>
        <taxon>Panagrolaimus</taxon>
    </lineage>
</organism>
<dbReference type="Proteomes" id="UP000887579">
    <property type="component" value="Unplaced"/>
</dbReference>
<reference evidence="2" key="1">
    <citation type="submission" date="2022-11" db="UniProtKB">
        <authorList>
            <consortium name="WormBaseParasite"/>
        </authorList>
    </citation>
    <scope>IDENTIFICATION</scope>
</reference>